<gene>
    <name evidence="2" type="ORF">RFN28_26790</name>
</gene>
<organism evidence="2 3">
    <name type="scientific">Mesorhizobium album</name>
    <dbReference type="NCBI Taxonomy" id="3072314"/>
    <lineage>
        <taxon>Bacteria</taxon>
        <taxon>Pseudomonadati</taxon>
        <taxon>Pseudomonadota</taxon>
        <taxon>Alphaproteobacteria</taxon>
        <taxon>Hyphomicrobiales</taxon>
        <taxon>Phyllobacteriaceae</taxon>
        <taxon>Mesorhizobium</taxon>
    </lineage>
</organism>
<dbReference type="EMBL" id="JAVIIW010000041">
    <property type="protein sequence ID" value="MDX8482042.1"/>
    <property type="molecule type" value="Genomic_DNA"/>
</dbReference>
<dbReference type="RefSeq" id="WP_320290183.1">
    <property type="nucleotide sequence ID" value="NZ_JAVIIW010000041.1"/>
</dbReference>
<proteinExistence type="predicted"/>
<feature type="region of interest" description="Disordered" evidence="1">
    <location>
        <begin position="125"/>
        <end position="149"/>
    </location>
</feature>
<protein>
    <submittedName>
        <fullName evidence="2">Uncharacterized protein</fullName>
    </submittedName>
</protein>
<evidence type="ECO:0000313" key="3">
    <source>
        <dbReference type="Proteomes" id="UP001287059"/>
    </source>
</evidence>
<comment type="caution">
    <text evidence="2">The sequence shown here is derived from an EMBL/GenBank/DDBJ whole genome shotgun (WGS) entry which is preliminary data.</text>
</comment>
<evidence type="ECO:0000313" key="2">
    <source>
        <dbReference type="EMBL" id="MDX8482042.1"/>
    </source>
</evidence>
<evidence type="ECO:0000256" key="1">
    <source>
        <dbReference type="SAM" id="MobiDB-lite"/>
    </source>
</evidence>
<name>A0ABU4Y520_9HYPH</name>
<accession>A0ABU4Y520</accession>
<dbReference type="Proteomes" id="UP001287059">
    <property type="component" value="Unassembled WGS sequence"/>
</dbReference>
<sequence length="195" mass="21234">MLASHDLPLASGWYSEELADRSAAEEIEAVAHHAGPLHAMDCRVMVYATGDALAQSLEQMKKPTRAALLDTVFNMHKWDNPLLLGGIKLNAKAGADISPIEALQPTSSTARNMFRLASSWISKARRKNSQADQHGSIGGSRPGPPMGRACTSLLRPCNRWIIVRWDHTRSHSDELPPALKPAAETNGVHNVFDLA</sequence>
<keyword evidence="3" id="KW-1185">Reference proteome</keyword>
<reference evidence="2 3" key="1">
    <citation type="submission" date="2023-08" db="EMBL/GenBank/DDBJ databases">
        <title>Implementing the SeqCode for naming new Mesorhizobium species isolated from Vachellia karroo root nodules.</title>
        <authorList>
            <person name="Van Lill M."/>
        </authorList>
    </citation>
    <scope>NUCLEOTIDE SEQUENCE [LARGE SCALE GENOMIC DNA]</scope>
    <source>
        <strain evidence="2 3">VK24D</strain>
    </source>
</reference>